<dbReference type="KEGG" id="bmei:Spa11_38710"/>
<dbReference type="EMBL" id="CP036349">
    <property type="protein sequence ID" value="QDV75651.1"/>
    <property type="molecule type" value="Genomic_DNA"/>
</dbReference>
<organism evidence="1 2">
    <name type="scientific">Botrimarina mediterranea</name>
    <dbReference type="NCBI Taxonomy" id="2528022"/>
    <lineage>
        <taxon>Bacteria</taxon>
        <taxon>Pseudomonadati</taxon>
        <taxon>Planctomycetota</taxon>
        <taxon>Planctomycetia</taxon>
        <taxon>Pirellulales</taxon>
        <taxon>Lacipirellulaceae</taxon>
        <taxon>Botrimarina</taxon>
    </lineage>
</organism>
<dbReference type="AlphaFoldDB" id="A0A518KCX6"/>
<evidence type="ECO:0000313" key="2">
    <source>
        <dbReference type="Proteomes" id="UP000316426"/>
    </source>
</evidence>
<proteinExistence type="predicted"/>
<gene>
    <name evidence="1" type="ORF">Spa11_38710</name>
</gene>
<name>A0A518KCX6_9BACT</name>
<accession>A0A518KCX6</accession>
<reference evidence="1 2" key="1">
    <citation type="submission" date="2019-02" db="EMBL/GenBank/DDBJ databases">
        <title>Deep-cultivation of Planctomycetes and their phenomic and genomic characterization uncovers novel biology.</title>
        <authorList>
            <person name="Wiegand S."/>
            <person name="Jogler M."/>
            <person name="Boedeker C."/>
            <person name="Pinto D."/>
            <person name="Vollmers J."/>
            <person name="Rivas-Marin E."/>
            <person name="Kohn T."/>
            <person name="Peeters S.H."/>
            <person name="Heuer A."/>
            <person name="Rast P."/>
            <person name="Oberbeckmann S."/>
            <person name="Bunk B."/>
            <person name="Jeske O."/>
            <person name="Meyerdierks A."/>
            <person name="Storesund J.E."/>
            <person name="Kallscheuer N."/>
            <person name="Luecker S."/>
            <person name="Lage O.M."/>
            <person name="Pohl T."/>
            <person name="Merkel B.J."/>
            <person name="Hornburger P."/>
            <person name="Mueller R.-W."/>
            <person name="Bruemmer F."/>
            <person name="Labrenz M."/>
            <person name="Spormann A.M."/>
            <person name="Op den Camp H."/>
            <person name="Overmann J."/>
            <person name="Amann R."/>
            <person name="Jetten M.S.M."/>
            <person name="Mascher T."/>
            <person name="Medema M.H."/>
            <person name="Devos D.P."/>
            <person name="Kaster A.-K."/>
            <person name="Ovreas L."/>
            <person name="Rohde M."/>
            <person name="Galperin M.Y."/>
            <person name="Jogler C."/>
        </authorList>
    </citation>
    <scope>NUCLEOTIDE SEQUENCE [LARGE SCALE GENOMIC DNA]</scope>
    <source>
        <strain evidence="1 2">Spa11</strain>
    </source>
</reference>
<dbReference type="RefSeq" id="WP_419184614.1">
    <property type="nucleotide sequence ID" value="NZ_CP036350.1"/>
</dbReference>
<sequence>MGHFLVLVIDDAPDDAMHPFAEYAAETDDERTNEVKFDYYGIAIERHLLRLLQPKRPAFLAKLFGAKCREFVSQARNCEIDIDQSNLGDVAAVLEDGKWHSCPWVNDDSPEMKRWEEEVVRRLRSAPDNVLVTIMNCHL</sequence>
<protein>
    <submittedName>
        <fullName evidence="1">Uncharacterized protein</fullName>
    </submittedName>
</protein>
<keyword evidence="2" id="KW-1185">Reference proteome</keyword>
<evidence type="ECO:0000313" key="1">
    <source>
        <dbReference type="EMBL" id="QDV75651.1"/>
    </source>
</evidence>
<dbReference type="Proteomes" id="UP000316426">
    <property type="component" value="Chromosome"/>
</dbReference>